<dbReference type="SUPFAM" id="SSF46955">
    <property type="entry name" value="Putative DNA-binding domain"/>
    <property type="match status" value="1"/>
</dbReference>
<dbReference type="InterPro" id="IPR009061">
    <property type="entry name" value="DNA-bd_dom_put_sf"/>
</dbReference>
<dbReference type="EMBL" id="CP134880">
    <property type="protein sequence ID" value="WNM28445.1"/>
    <property type="molecule type" value="Genomic_DNA"/>
</dbReference>
<dbReference type="KEGG" id="dcp:RN607_05440"/>
<gene>
    <name evidence="1" type="ORF">RN607_05440</name>
</gene>
<organism evidence="1">
    <name type="scientific">Demequina capsici</name>
    <dbReference type="NCBI Taxonomy" id="3075620"/>
    <lineage>
        <taxon>Bacteria</taxon>
        <taxon>Bacillati</taxon>
        <taxon>Actinomycetota</taxon>
        <taxon>Actinomycetes</taxon>
        <taxon>Micrococcales</taxon>
        <taxon>Demequinaceae</taxon>
        <taxon>Demequina</taxon>
    </lineage>
</organism>
<evidence type="ECO:0000313" key="1">
    <source>
        <dbReference type="EMBL" id="WNM28445.1"/>
    </source>
</evidence>
<dbReference type="AlphaFoldDB" id="A0AA96FH56"/>
<reference evidence="1" key="1">
    <citation type="submission" date="2023-09" db="EMBL/GenBank/DDBJ databases">
        <title>Demequina sp. a novel bacteria isolated from Capsicum annuum.</title>
        <authorList>
            <person name="Humaira Z."/>
            <person name="Lee J."/>
            <person name="Cho D."/>
        </authorList>
    </citation>
    <scope>NUCLEOTIDE SEQUENCE</scope>
    <source>
        <strain evidence="1">PMTSA13</strain>
    </source>
</reference>
<sequence>MGERLLNEFAVEEWTGVPVNTLRWFRHCGDRGPAYLKIGRSVRYRENDVQAWLDAARVPAGSSDAS</sequence>
<dbReference type="RefSeq" id="WP_313544863.1">
    <property type="nucleotide sequence ID" value="NZ_CP134880.1"/>
</dbReference>
<proteinExistence type="predicted"/>
<dbReference type="Proteomes" id="UP001303408">
    <property type="component" value="Chromosome"/>
</dbReference>
<protein>
    <submittedName>
        <fullName evidence="1">Helix-turn-helix domain-containing protein</fullName>
    </submittedName>
</protein>
<accession>A0AA96FH56</accession>
<name>A0AA96FH56_9MICO</name>